<evidence type="ECO:0000259" key="1">
    <source>
        <dbReference type="Pfam" id="PF04024"/>
    </source>
</evidence>
<gene>
    <name evidence="2" type="ORF">S06H3_64777</name>
</gene>
<feature type="domain" description="Phage shock protein PspC N-terminal" evidence="1">
    <location>
        <begin position="3"/>
        <end position="31"/>
    </location>
</feature>
<dbReference type="InterPro" id="IPR007168">
    <property type="entry name" value="Phageshock_PspC_N"/>
</dbReference>
<dbReference type="Pfam" id="PF04024">
    <property type="entry name" value="PspC"/>
    <property type="match status" value="1"/>
</dbReference>
<name>X1R6D9_9ZZZZ</name>
<feature type="non-terminal residue" evidence="2">
    <location>
        <position position="32"/>
    </location>
</feature>
<organism evidence="2">
    <name type="scientific">marine sediment metagenome</name>
    <dbReference type="NCBI Taxonomy" id="412755"/>
    <lineage>
        <taxon>unclassified sequences</taxon>
        <taxon>metagenomes</taxon>
        <taxon>ecological metagenomes</taxon>
    </lineage>
</organism>
<protein>
    <recommendedName>
        <fullName evidence="1">Phage shock protein PspC N-terminal domain-containing protein</fullName>
    </recommendedName>
</protein>
<reference evidence="2" key="1">
    <citation type="journal article" date="2014" name="Front. Microbiol.">
        <title>High frequency of phylogenetically diverse reductive dehalogenase-homologous genes in deep subseafloor sedimentary metagenomes.</title>
        <authorList>
            <person name="Kawai M."/>
            <person name="Futagami T."/>
            <person name="Toyoda A."/>
            <person name="Takaki Y."/>
            <person name="Nishi S."/>
            <person name="Hori S."/>
            <person name="Arai W."/>
            <person name="Tsubouchi T."/>
            <person name="Morono Y."/>
            <person name="Uchiyama I."/>
            <person name="Ito T."/>
            <person name="Fujiyama A."/>
            <person name="Inagaki F."/>
            <person name="Takami H."/>
        </authorList>
    </citation>
    <scope>NUCLEOTIDE SEQUENCE</scope>
    <source>
        <strain evidence="2">Expedition CK06-06</strain>
    </source>
</reference>
<comment type="caution">
    <text evidence="2">The sequence shown here is derived from an EMBL/GenBank/DDBJ whole genome shotgun (WGS) entry which is preliminary data.</text>
</comment>
<accession>X1R6D9</accession>
<proteinExistence type="predicted"/>
<dbReference type="EMBL" id="BARV01043373">
    <property type="protein sequence ID" value="GAI62581.1"/>
    <property type="molecule type" value="Genomic_DNA"/>
</dbReference>
<sequence>MAKKLYRSRTDRKIWGICGGLVEYFDIDPTLL</sequence>
<evidence type="ECO:0000313" key="2">
    <source>
        <dbReference type="EMBL" id="GAI62581.1"/>
    </source>
</evidence>
<dbReference type="AlphaFoldDB" id="X1R6D9"/>